<gene>
    <name evidence="5" type="ORF">EJ05DRAFT_492963</name>
</gene>
<dbReference type="PANTHER" id="PTHR13382:SF67">
    <property type="entry name" value="SCF E3 UBIQUITIN LIGASE COMPLEX F-BOX PROTEIN POF2"/>
    <property type="match status" value="1"/>
</dbReference>
<dbReference type="GeneID" id="54487133"/>
<protein>
    <submittedName>
        <fullName evidence="5">RNI-like protein</fullName>
    </submittedName>
</protein>
<dbReference type="InterPro" id="IPR050648">
    <property type="entry name" value="F-box_LRR-repeat"/>
</dbReference>
<dbReference type="GO" id="GO:0005737">
    <property type="term" value="C:cytoplasm"/>
    <property type="evidence" value="ECO:0007669"/>
    <property type="project" value="TreeGrafter"/>
</dbReference>
<dbReference type="RefSeq" id="XP_033600388.1">
    <property type="nucleotide sequence ID" value="XM_033746079.1"/>
</dbReference>
<dbReference type="InterPro" id="IPR001810">
    <property type="entry name" value="F-box_dom"/>
</dbReference>
<dbReference type="PANTHER" id="PTHR13382">
    <property type="entry name" value="MITOCHONDRIAL ATP SYNTHASE COUPLING FACTOR B"/>
    <property type="match status" value="1"/>
</dbReference>
<feature type="region of interest" description="Disordered" evidence="2">
    <location>
        <begin position="1"/>
        <end position="34"/>
    </location>
</feature>
<keyword evidence="6" id="KW-1185">Reference proteome</keyword>
<dbReference type="AlphaFoldDB" id="A0A6A6W8N3"/>
<dbReference type="InterPro" id="IPR032675">
    <property type="entry name" value="LRR_dom_sf"/>
</dbReference>
<feature type="compositionally biased region" description="Low complexity" evidence="2">
    <location>
        <begin position="12"/>
        <end position="24"/>
    </location>
</feature>
<feature type="domain" description="F-box" evidence="3">
    <location>
        <begin position="72"/>
        <end position="114"/>
    </location>
</feature>
<dbReference type="EMBL" id="ML996572">
    <property type="protein sequence ID" value="KAF2757937.1"/>
    <property type="molecule type" value="Genomic_DNA"/>
</dbReference>
<sequence>MLRSRRPHRSSSDSNSSSTSTSPERGIDDDNDSFTLQANDSTSSVALSISQDLSDLEMERQMAERYRLSPVSRLPAELMIAIFSKLASAGDLKSCMLVSKDWARNSVALLWHRPQTNKWQSVNTVAKSVNTTNSYFDYANLIRRLNLSTLAHEVTDGTLWPLSSCKRIERLTLTQCSSVTDQSLVRMIDGNRSLLALDVTGLYQITDRTMSTVAANCIRLQGLNVTNCKKLTDASLQEVARNCRHVKRLKFNGCSQLTDKSILTFAENCHQILEIDLHGCNLLEDDSVTALITEGPHLRELRLAHCSRITDLAFLRLPIEATYESLRILDLTDCGELQDAGVARIIAAAPRLRNLVVNKCRHLTDRAINSIIKLGKNLHYIHLGHCARITDAGVQQLVKHCNRIRYIDFACCTNLTDNSVQRLADLPKLKRIGLVKCHNITDRSLQALAMRSRESQRAVVGPSSLERVHLSYCLNLTLAGIMSLLNSCPRLTHLSLTGVQAFLREDLIVFCREAPPEFNDHQRDVFCVFSGHGVARLRNYLNADINIPGTGFDTDGTMYDDNIDDGEDDGIGDDEDGLGFVGMGLDLNAPPDIVVNIGGTPSPPSADSNTPNDQQQTPTQPVQNIVWHPAPPPPTGSWNGMGLNTFNSSGSSAGPAAIVQGASSAPPPHPAQQVIDMMGAVDMHDEEMDDAGSPRL</sequence>
<dbReference type="Pfam" id="PF12937">
    <property type="entry name" value="F-box-like"/>
    <property type="match status" value="1"/>
</dbReference>
<accession>A0A6A6W8N3</accession>
<feature type="domain" description="F-box/LRR-repeat protein 15-like leucin rich repeat" evidence="4">
    <location>
        <begin position="240"/>
        <end position="486"/>
    </location>
</feature>
<feature type="compositionally biased region" description="Polar residues" evidence="2">
    <location>
        <begin position="636"/>
        <end position="652"/>
    </location>
</feature>
<proteinExistence type="predicted"/>
<dbReference type="Proteomes" id="UP000799437">
    <property type="component" value="Unassembled WGS sequence"/>
</dbReference>
<dbReference type="InterPro" id="IPR006553">
    <property type="entry name" value="Leu-rich_rpt_Cys-con_subtyp"/>
</dbReference>
<evidence type="ECO:0000259" key="3">
    <source>
        <dbReference type="Pfam" id="PF12937"/>
    </source>
</evidence>
<dbReference type="InterPro" id="IPR036047">
    <property type="entry name" value="F-box-like_dom_sf"/>
</dbReference>
<dbReference type="SUPFAM" id="SSF81383">
    <property type="entry name" value="F-box domain"/>
    <property type="match status" value="1"/>
</dbReference>
<dbReference type="SMART" id="SM00367">
    <property type="entry name" value="LRR_CC"/>
    <property type="match status" value="12"/>
</dbReference>
<evidence type="ECO:0000313" key="6">
    <source>
        <dbReference type="Proteomes" id="UP000799437"/>
    </source>
</evidence>
<dbReference type="Pfam" id="PF25372">
    <property type="entry name" value="DUF7885"/>
    <property type="match status" value="1"/>
</dbReference>
<dbReference type="Gene3D" id="3.80.10.10">
    <property type="entry name" value="Ribonuclease Inhibitor"/>
    <property type="match status" value="3"/>
</dbReference>
<evidence type="ECO:0000259" key="4">
    <source>
        <dbReference type="Pfam" id="PF25372"/>
    </source>
</evidence>
<dbReference type="OrthoDB" id="10257471at2759"/>
<dbReference type="SUPFAM" id="SSF52047">
    <property type="entry name" value="RNI-like"/>
    <property type="match status" value="1"/>
</dbReference>
<evidence type="ECO:0000256" key="2">
    <source>
        <dbReference type="SAM" id="MobiDB-lite"/>
    </source>
</evidence>
<feature type="region of interest" description="Disordered" evidence="2">
    <location>
        <begin position="592"/>
        <end position="670"/>
    </location>
</feature>
<evidence type="ECO:0000313" key="5">
    <source>
        <dbReference type="EMBL" id="KAF2757937.1"/>
    </source>
</evidence>
<dbReference type="InterPro" id="IPR057207">
    <property type="entry name" value="FBXL15_LRR"/>
</dbReference>
<name>A0A6A6W8N3_9PEZI</name>
<organism evidence="5 6">
    <name type="scientific">Pseudovirgaria hyperparasitica</name>
    <dbReference type="NCBI Taxonomy" id="470096"/>
    <lineage>
        <taxon>Eukaryota</taxon>
        <taxon>Fungi</taxon>
        <taxon>Dikarya</taxon>
        <taxon>Ascomycota</taxon>
        <taxon>Pezizomycotina</taxon>
        <taxon>Dothideomycetes</taxon>
        <taxon>Dothideomycetes incertae sedis</taxon>
        <taxon>Acrospermales</taxon>
        <taxon>Acrospermaceae</taxon>
        <taxon>Pseudovirgaria</taxon>
    </lineage>
</organism>
<keyword evidence="1" id="KW-0833">Ubl conjugation pathway</keyword>
<reference evidence="5" key="1">
    <citation type="journal article" date="2020" name="Stud. Mycol.">
        <title>101 Dothideomycetes genomes: a test case for predicting lifestyles and emergence of pathogens.</title>
        <authorList>
            <person name="Haridas S."/>
            <person name="Albert R."/>
            <person name="Binder M."/>
            <person name="Bloem J."/>
            <person name="Labutti K."/>
            <person name="Salamov A."/>
            <person name="Andreopoulos B."/>
            <person name="Baker S."/>
            <person name="Barry K."/>
            <person name="Bills G."/>
            <person name="Bluhm B."/>
            <person name="Cannon C."/>
            <person name="Castanera R."/>
            <person name="Culley D."/>
            <person name="Daum C."/>
            <person name="Ezra D."/>
            <person name="Gonzalez J."/>
            <person name="Henrissat B."/>
            <person name="Kuo A."/>
            <person name="Liang C."/>
            <person name="Lipzen A."/>
            <person name="Lutzoni F."/>
            <person name="Magnuson J."/>
            <person name="Mondo S."/>
            <person name="Nolan M."/>
            <person name="Ohm R."/>
            <person name="Pangilinan J."/>
            <person name="Park H.-J."/>
            <person name="Ramirez L."/>
            <person name="Alfaro M."/>
            <person name="Sun H."/>
            <person name="Tritt A."/>
            <person name="Yoshinaga Y."/>
            <person name="Zwiers L.-H."/>
            <person name="Turgeon B."/>
            <person name="Goodwin S."/>
            <person name="Spatafora J."/>
            <person name="Crous P."/>
            <person name="Grigoriev I."/>
        </authorList>
    </citation>
    <scope>NUCLEOTIDE SEQUENCE</scope>
    <source>
        <strain evidence="5">CBS 121739</strain>
    </source>
</reference>
<evidence type="ECO:0000256" key="1">
    <source>
        <dbReference type="ARBA" id="ARBA00022786"/>
    </source>
</evidence>
<feature type="compositionally biased region" description="Low complexity" evidence="2">
    <location>
        <begin position="609"/>
        <end position="624"/>
    </location>
</feature>